<keyword evidence="7" id="KW-0067">ATP-binding</keyword>
<keyword evidence="3" id="KW-0597">Phosphoprotein</keyword>
<dbReference type="Gene3D" id="3.30.450.20">
    <property type="entry name" value="PAS domain"/>
    <property type="match status" value="3"/>
</dbReference>
<dbReference type="GO" id="GO:0000155">
    <property type="term" value="F:phosphorelay sensor kinase activity"/>
    <property type="evidence" value="ECO:0007669"/>
    <property type="project" value="InterPro"/>
</dbReference>
<dbReference type="SUPFAM" id="SSF55874">
    <property type="entry name" value="ATPase domain of HSP90 chaperone/DNA topoisomerase II/histidine kinase"/>
    <property type="match status" value="1"/>
</dbReference>
<evidence type="ECO:0000256" key="7">
    <source>
        <dbReference type="ARBA" id="ARBA00022840"/>
    </source>
</evidence>
<dbReference type="CDD" id="cd00075">
    <property type="entry name" value="HATPase"/>
    <property type="match status" value="1"/>
</dbReference>
<dbReference type="GO" id="GO:0030435">
    <property type="term" value="P:sporulation resulting in formation of a cellular spore"/>
    <property type="evidence" value="ECO:0007669"/>
    <property type="project" value="UniProtKB-KW"/>
</dbReference>
<dbReference type="PROSITE" id="PS50109">
    <property type="entry name" value="HIS_KIN"/>
    <property type="match status" value="1"/>
</dbReference>
<keyword evidence="8" id="KW-0749">Sporulation</keyword>
<dbReference type="InterPro" id="IPR005467">
    <property type="entry name" value="His_kinase_dom"/>
</dbReference>
<keyword evidence="6" id="KW-0418">Kinase</keyword>
<dbReference type="EC" id="2.7.13.3" evidence="2"/>
<reference evidence="13 14" key="1">
    <citation type="journal article" date="2009" name="Int. J. Syst. Evol. Microbiol.">
        <title>Paenibacillus contaminans sp. nov., isolated from a contaminated laboratory plate.</title>
        <authorList>
            <person name="Chou J.H."/>
            <person name="Lee J.H."/>
            <person name="Lin M.C."/>
            <person name="Chang P.S."/>
            <person name="Arun A.B."/>
            <person name="Young C.C."/>
            <person name="Chen W.M."/>
        </authorList>
    </citation>
    <scope>NUCLEOTIDE SEQUENCE [LARGE SCALE GENOMIC DNA]</scope>
    <source>
        <strain evidence="13 14">CKOBP-6</strain>
    </source>
</reference>
<dbReference type="AlphaFoldDB" id="A0A329MJU6"/>
<feature type="domain" description="Histidine kinase" evidence="10">
    <location>
        <begin position="387"/>
        <end position="595"/>
    </location>
</feature>
<evidence type="ECO:0000259" key="12">
    <source>
        <dbReference type="PROSITE" id="PS50113"/>
    </source>
</evidence>
<dbReference type="Gene3D" id="1.10.287.130">
    <property type="match status" value="1"/>
</dbReference>
<dbReference type="SMART" id="SM00091">
    <property type="entry name" value="PAS"/>
    <property type="match status" value="3"/>
</dbReference>
<dbReference type="PANTHER" id="PTHR43065:SF10">
    <property type="entry name" value="PEROXIDE STRESS-ACTIVATED HISTIDINE KINASE MAK3"/>
    <property type="match status" value="1"/>
</dbReference>
<organism evidence="13 14">
    <name type="scientific">Paenibacillus contaminans</name>
    <dbReference type="NCBI Taxonomy" id="450362"/>
    <lineage>
        <taxon>Bacteria</taxon>
        <taxon>Bacillati</taxon>
        <taxon>Bacillota</taxon>
        <taxon>Bacilli</taxon>
        <taxon>Bacillales</taxon>
        <taxon>Paenibacillaceae</taxon>
        <taxon>Paenibacillus</taxon>
    </lineage>
</organism>
<dbReference type="GO" id="GO:0005524">
    <property type="term" value="F:ATP binding"/>
    <property type="evidence" value="ECO:0007669"/>
    <property type="project" value="UniProtKB-KW"/>
</dbReference>
<evidence type="ECO:0000256" key="1">
    <source>
        <dbReference type="ARBA" id="ARBA00000085"/>
    </source>
</evidence>
<keyword evidence="14" id="KW-1185">Reference proteome</keyword>
<dbReference type="Pfam" id="PF08448">
    <property type="entry name" value="PAS_4"/>
    <property type="match status" value="1"/>
</dbReference>
<dbReference type="FunFam" id="1.10.287.130:FF:000040">
    <property type="entry name" value="PAS domain-containing sensor histidine kinase"/>
    <property type="match status" value="1"/>
</dbReference>
<evidence type="ECO:0000256" key="4">
    <source>
        <dbReference type="ARBA" id="ARBA00022679"/>
    </source>
</evidence>
<evidence type="ECO:0000256" key="8">
    <source>
        <dbReference type="ARBA" id="ARBA00022969"/>
    </source>
</evidence>
<keyword evidence="4" id="KW-0808">Transferase</keyword>
<proteinExistence type="predicted"/>
<dbReference type="InterPro" id="IPR036890">
    <property type="entry name" value="HATPase_C_sf"/>
</dbReference>
<dbReference type="InterPro" id="IPR004358">
    <property type="entry name" value="Sig_transdc_His_kin-like_C"/>
</dbReference>
<dbReference type="Pfam" id="PF02518">
    <property type="entry name" value="HATPase_c"/>
    <property type="match status" value="1"/>
</dbReference>
<dbReference type="Pfam" id="PF00512">
    <property type="entry name" value="HisKA"/>
    <property type="match status" value="1"/>
</dbReference>
<dbReference type="SUPFAM" id="SSF47384">
    <property type="entry name" value="Homodimeric domain of signal transducing histidine kinase"/>
    <property type="match status" value="1"/>
</dbReference>
<protein>
    <recommendedName>
        <fullName evidence="2">histidine kinase</fullName>
        <ecNumber evidence="2">2.7.13.3</ecNumber>
    </recommendedName>
</protein>
<keyword evidence="9" id="KW-0902">Two-component regulatory system</keyword>
<dbReference type="PRINTS" id="PR00344">
    <property type="entry name" value="BCTRLSENSOR"/>
</dbReference>
<feature type="domain" description="PAS" evidence="11">
    <location>
        <begin position="274"/>
        <end position="311"/>
    </location>
</feature>
<evidence type="ECO:0000313" key="14">
    <source>
        <dbReference type="Proteomes" id="UP000250369"/>
    </source>
</evidence>
<keyword evidence="5" id="KW-0547">Nucleotide-binding</keyword>
<evidence type="ECO:0000256" key="2">
    <source>
        <dbReference type="ARBA" id="ARBA00012438"/>
    </source>
</evidence>
<dbReference type="InterPro" id="IPR013656">
    <property type="entry name" value="PAS_4"/>
</dbReference>
<feature type="domain" description="PAS" evidence="11">
    <location>
        <begin position="135"/>
        <end position="192"/>
    </location>
</feature>
<dbReference type="PANTHER" id="PTHR43065">
    <property type="entry name" value="SENSOR HISTIDINE KINASE"/>
    <property type="match status" value="1"/>
</dbReference>
<dbReference type="InterPro" id="IPR013767">
    <property type="entry name" value="PAS_fold"/>
</dbReference>
<dbReference type="NCBIfam" id="TIGR00229">
    <property type="entry name" value="sensory_box"/>
    <property type="match status" value="3"/>
</dbReference>
<dbReference type="SUPFAM" id="SSF55785">
    <property type="entry name" value="PYP-like sensor domain (PAS domain)"/>
    <property type="match status" value="3"/>
</dbReference>
<dbReference type="InterPro" id="IPR003661">
    <property type="entry name" value="HisK_dim/P_dom"/>
</dbReference>
<dbReference type="InterPro" id="IPR000700">
    <property type="entry name" value="PAS-assoc_C"/>
</dbReference>
<dbReference type="OrthoDB" id="9815750at2"/>
<dbReference type="PROSITE" id="PS50112">
    <property type="entry name" value="PAS"/>
    <property type="match status" value="2"/>
</dbReference>
<evidence type="ECO:0000259" key="11">
    <source>
        <dbReference type="PROSITE" id="PS50112"/>
    </source>
</evidence>
<evidence type="ECO:0000313" key="13">
    <source>
        <dbReference type="EMBL" id="RAV20221.1"/>
    </source>
</evidence>
<comment type="caution">
    <text evidence="13">The sequence shown here is derived from an EMBL/GenBank/DDBJ whole genome shotgun (WGS) entry which is preliminary data.</text>
</comment>
<evidence type="ECO:0000256" key="6">
    <source>
        <dbReference type="ARBA" id="ARBA00022777"/>
    </source>
</evidence>
<dbReference type="CDD" id="cd00130">
    <property type="entry name" value="PAS"/>
    <property type="match status" value="3"/>
</dbReference>
<accession>A0A329MJU6</accession>
<dbReference type="SMART" id="SM00086">
    <property type="entry name" value="PAC"/>
    <property type="match status" value="3"/>
</dbReference>
<evidence type="ECO:0000259" key="10">
    <source>
        <dbReference type="PROSITE" id="PS50109"/>
    </source>
</evidence>
<comment type="catalytic activity">
    <reaction evidence="1">
        <text>ATP + protein L-histidine = ADP + protein N-phospho-L-histidine.</text>
        <dbReference type="EC" id="2.7.13.3"/>
    </reaction>
</comment>
<dbReference type="InterPro" id="IPR036097">
    <property type="entry name" value="HisK_dim/P_sf"/>
</dbReference>
<dbReference type="InterPro" id="IPR013655">
    <property type="entry name" value="PAS_fold_3"/>
</dbReference>
<dbReference type="Gene3D" id="3.30.565.10">
    <property type="entry name" value="Histidine kinase-like ATPase, C-terminal domain"/>
    <property type="match status" value="1"/>
</dbReference>
<dbReference type="PROSITE" id="PS50113">
    <property type="entry name" value="PAC"/>
    <property type="match status" value="1"/>
</dbReference>
<dbReference type="SMART" id="SM00388">
    <property type="entry name" value="HisKA"/>
    <property type="match status" value="1"/>
</dbReference>
<name>A0A329MJU6_9BACL</name>
<evidence type="ECO:0000256" key="9">
    <source>
        <dbReference type="ARBA" id="ARBA00023012"/>
    </source>
</evidence>
<dbReference type="Pfam" id="PF00989">
    <property type="entry name" value="PAS"/>
    <property type="match status" value="1"/>
</dbReference>
<dbReference type="Pfam" id="PF08447">
    <property type="entry name" value="PAS_3"/>
    <property type="match status" value="1"/>
</dbReference>
<feature type="domain" description="PAC" evidence="12">
    <location>
        <begin position="81"/>
        <end position="134"/>
    </location>
</feature>
<evidence type="ECO:0000256" key="3">
    <source>
        <dbReference type="ARBA" id="ARBA00022553"/>
    </source>
</evidence>
<dbReference type="InterPro" id="IPR000014">
    <property type="entry name" value="PAS"/>
</dbReference>
<dbReference type="InterPro" id="IPR001610">
    <property type="entry name" value="PAC"/>
</dbReference>
<dbReference type="InterPro" id="IPR003594">
    <property type="entry name" value="HATPase_dom"/>
</dbReference>
<gene>
    <name evidence="13" type="ORF">DQG23_17315</name>
</gene>
<dbReference type="InterPro" id="IPR035965">
    <property type="entry name" value="PAS-like_dom_sf"/>
</dbReference>
<dbReference type="CDD" id="cd00082">
    <property type="entry name" value="HisKA"/>
    <property type="match status" value="1"/>
</dbReference>
<dbReference type="Proteomes" id="UP000250369">
    <property type="component" value="Unassembled WGS sequence"/>
</dbReference>
<sequence length="610" mass="68851">MRQKAFIHHLSSFIENVSDAITLLEVSPGPRFRYIDANRACERFSGIPREKMIGMYLGESASERNYELFLDSFTKAVNRKRSVHFEDVYIGDTETFMFETTLAPLFNSDNDCTHILLFSRDITQRKLMEAQLYESERKHRQLVESFPEGIIIISDDKLVYVNPSGELLLKANGNDELIGRSVYDFILPDDHEPAKIYFEGLLNLPGSPVTEQHRILRLDGTRLDAQTTGFSFEYAGKPAVMSVLRDVSSMVKMQEELDHFFNLSQQLLCICTLDGQMRVKNPAWEAQLGYSEEDMQESRFLCSIVHPDDKNPFLALAEMNSGANVLHLESRFRHKDGHYRLIRWNASIIPERGTIYVTGTDITDQHAQQELLQKSEKLSIVGQLAAGIAHEIRNPLTSLKGFLQLFRSKLGKEKKYDDYFSIMFNEFSRIEEIVGEFLILAKPQPKSFKAMPIDLLLRDIVKLLDIQAILNNVQIFTDVEPGLPPICCDENQLKQVFVNILKNGIEAMPYGGMIMVSARRSESGDLSLRFADQGPGIAKEQLAKLGEPFYTTKEGGTGLGLMICHRIIESHQGTISISSEVGQGTTVEIILPPAMPHCISNSAPQESQDG</sequence>
<dbReference type="RefSeq" id="WP_113032118.1">
    <property type="nucleotide sequence ID" value="NZ_QMFB01000009.1"/>
</dbReference>
<dbReference type="EMBL" id="QMFB01000009">
    <property type="protein sequence ID" value="RAV20221.1"/>
    <property type="molecule type" value="Genomic_DNA"/>
</dbReference>
<dbReference type="SMART" id="SM00387">
    <property type="entry name" value="HATPase_c"/>
    <property type="match status" value="1"/>
</dbReference>
<evidence type="ECO:0000256" key="5">
    <source>
        <dbReference type="ARBA" id="ARBA00022741"/>
    </source>
</evidence>